<dbReference type="Proteomes" id="UP001152422">
    <property type="component" value="Unassembled WGS sequence"/>
</dbReference>
<feature type="domain" description="GAF" evidence="1">
    <location>
        <begin position="12"/>
        <end position="128"/>
    </location>
</feature>
<evidence type="ECO:0000313" key="3">
    <source>
        <dbReference type="EMBL" id="OEK52120.1"/>
    </source>
</evidence>
<gene>
    <name evidence="2" type="primary">nreA</name>
    <name evidence="3" type="ORF">ASS94_12155</name>
    <name evidence="2" type="ORF">M4L89_05500</name>
</gene>
<evidence type="ECO:0000259" key="1">
    <source>
        <dbReference type="Pfam" id="PF13185"/>
    </source>
</evidence>
<dbReference type="InterPro" id="IPR029016">
    <property type="entry name" value="GAF-like_dom_sf"/>
</dbReference>
<organism evidence="2 5">
    <name type="scientific">Staphylococcus equorum</name>
    <dbReference type="NCBI Taxonomy" id="246432"/>
    <lineage>
        <taxon>Bacteria</taxon>
        <taxon>Bacillati</taxon>
        <taxon>Bacillota</taxon>
        <taxon>Bacilli</taxon>
        <taxon>Bacillales</taxon>
        <taxon>Staphylococcaceae</taxon>
        <taxon>Staphylococcus</taxon>
    </lineage>
</organism>
<dbReference type="KEGG" id="seqo:SE1039_20680"/>
<name>A0A1E5TGI4_9STAP</name>
<dbReference type="SUPFAM" id="SSF55781">
    <property type="entry name" value="GAF domain-like"/>
    <property type="match status" value="1"/>
</dbReference>
<dbReference type="EMBL" id="JAMBQA010000002">
    <property type="protein sequence ID" value="MDG0845673.1"/>
    <property type="molecule type" value="Genomic_DNA"/>
</dbReference>
<dbReference type="AlphaFoldDB" id="A0A1E5TGI4"/>
<evidence type="ECO:0000313" key="4">
    <source>
        <dbReference type="Proteomes" id="UP000095464"/>
    </source>
</evidence>
<dbReference type="Proteomes" id="UP000095464">
    <property type="component" value="Unassembled WGS sequence"/>
</dbReference>
<evidence type="ECO:0000313" key="5">
    <source>
        <dbReference type="Proteomes" id="UP001152422"/>
    </source>
</evidence>
<protein>
    <submittedName>
        <fullName evidence="2">Nitrate respiration regulation accessory nitrate sensor NreA</fullName>
    </submittedName>
</protein>
<evidence type="ECO:0000313" key="2">
    <source>
        <dbReference type="EMBL" id="MDG0845673.1"/>
    </source>
</evidence>
<dbReference type="EMBL" id="LNPX01000051">
    <property type="protein sequence ID" value="OEK52120.1"/>
    <property type="molecule type" value="Genomic_DNA"/>
</dbReference>
<accession>A0A1E5TGI4</accession>
<reference evidence="4" key="1">
    <citation type="submission" date="2015-11" db="EMBL/GenBank/DDBJ databases">
        <title>Genomic diversity of Staphylococcus saprophyticus strains from urinary tract infections, animal surfaces, and fermented foods.</title>
        <authorList>
            <person name="Wolfe B.E."/>
        </authorList>
    </citation>
    <scope>NUCLEOTIDE SEQUENCE [LARGE SCALE GENOMIC DNA]</scope>
    <source>
        <strain evidence="4">738_7</strain>
    </source>
</reference>
<comment type="caution">
    <text evidence="2">The sequence shown here is derived from an EMBL/GenBank/DDBJ whole genome shotgun (WGS) entry which is preliminary data.</text>
</comment>
<sequence length="150" mass="17164">MSLLSFNEQVNYQAVLDTLRIEEGFDFAGLAFYKDENQLSPIKWNYVSGSTNSRYKLIVLRIGKGIAGNVMKTGKRMVIEDINQFLLPSEKHKYPIILCERLTAVMAIPLWYENHVYGVLLLGQRNNRPLPQTCHSISIVNKLGVFNEED</sequence>
<proteinExistence type="predicted"/>
<dbReference type="NCBIfam" id="NF038250">
    <property type="entry name" value="nitrate_NreA"/>
    <property type="match status" value="1"/>
</dbReference>
<reference evidence="2" key="3">
    <citation type="submission" date="2022-05" db="EMBL/GenBank/DDBJ databases">
        <title>Comparative genomics of Staphylococcus equorum isolates.</title>
        <authorList>
            <person name="Luelf R.H."/>
        </authorList>
    </citation>
    <scope>NUCLEOTIDE SEQUENCE</scope>
    <source>
        <strain evidence="2">TMW 2.2497</strain>
    </source>
</reference>
<reference evidence="3" key="2">
    <citation type="submission" date="2015-11" db="EMBL/GenBank/DDBJ databases">
        <authorList>
            <person name="Wolfe B.E."/>
        </authorList>
    </citation>
    <scope>NUCLEOTIDE SEQUENCE</scope>
    <source>
        <strain evidence="3">738_7</strain>
    </source>
</reference>
<keyword evidence="5" id="KW-1185">Reference proteome</keyword>
<dbReference type="Gene3D" id="3.30.450.40">
    <property type="match status" value="1"/>
</dbReference>
<dbReference type="RefSeq" id="WP_002506808.1">
    <property type="nucleotide sequence ID" value="NZ_CP013114.1"/>
</dbReference>
<dbReference type="Pfam" id="PF13185">
    <property type="entry name" value="GAF_2"/>
    <property type="match status" value="1"/>
</dbReference>
<dbReference type="InterPro" id="IPR003018">
    <property type="entry name" value="GAF"/>
</dbReference>